<keyword evidence="1" id="KW-0732">Signal</keyword>
<dbReference type="InterPro" id="IPR011044">
    <property type="entry name" value="Quino_amine_DH_bsu"/>
</dbReference>
<evidence type="ECO:0000313" key="3">
    <source>
        <dbReference type="Proteomes" id="UP000029585"/>
    </source>
</evidence>
<dbReference type="SUPFAM" id="SSF50969">
    <property type="entry name" value="YVTN repeat-like/Quinoprotein amine dehydrogenase"/>
    <property type="match status" value="1"/>
</dbReference>
<comment type="caution">
    <text evidence="2">The sequence shown here is derived from an EMBL/GenBank/DDBJ whole genome shotgun (WGS) entry which is preliminary data.</text>
</comment>
<keyword evidence="3" id="KW-1185">Reference proteome</keyword>
<evidence type="ECO:0000313" key="2">
    <source>
        <dbReference type="EMBL" id="KGF55675.1"/>
    </source>
</evidence>
<dbReference type="eggNOG" id="ENOG502ZW9X">
    <property type="taxonomic scope" value="Bacteria"/>
</dbReference>
<proteinExistence type="predicted"/>
<feature type="signal peptide" evidence="1">
    <location>
        <begin position="1"/>
        <end position="24"/>
    </location>
</feature>
<dbReference type="PATRIC" id="fig|742738.3.peg.1799"/>
<accession>A0A096B9D4</accession>
<sequence length="474" mass="50419">MRKSLLLFVLLTALSAGLLAGACAAVQGRREAVSYRAEILAGDPAAADGVELTWVSTCGYHLFWHSTFPAAAPEEAETRFSYSGQKQSWIIELDEDVLGLSPGLNFLDIAPDSPSTGLRALWAELSAQTSPLPGDETYTEHNGLISIKREIQLADYLTDFPLSADRLAYTAWAADREFGTSQYDTSINAEELTRRFRAYFPIPVPEGLAMEISMTPDASGQLLSAHFLTLDSSLLTLQADCVSTGEGVLFALCAGGSMAKALDGSGIPGGWGIYRLSPGGDLETVYSIPNGGRAMAFWSDGDGTLFLLTEEKGAVLLTLLDAATLTPVATQELFPAAEGAPHPQVFPQSDGSFCLLSAGDFLAVLNRRSGAWVVDFTADTSLQSSLGCPLSTPSSRLSLCYDGTRLAITGPCPSTKSEYFLAVYTADGLEYLGGYTSSLYGNHPPDCYPWGSWQDGSCRSIALEPSLPGTETAS</sequence>
<organism evidence="2 3">
    <name type="scientific">Flavonifractor plautii 1_3_50AFAA</name>
    <dbReference type="NCBI Taxonomy" id="742738"/>
    <lineage>
        <taxon>Bacteria</taxon>
        <taxon>Bacillati</taxon>
        <taxon>Bacillota</taxon>
        <taxon>Clostridia</taxon>
        <taxon>Eubacteriales</taxon>
        <taxon>Oscillospiraceae</taxon>
        <taxon>Flavonifractor</taxon>
    </lineage>
</organism>
<dbReference type="AlphaFoldDB" id="A0A096B9D4"/>
<name>A0A096B9D4_FLAPL</name>
<feature type="chain" id="PRO_5001924534" evidence="1">
    <location>
        <begin position="25"/>
        <end position="474"/>
    </location>
</feature>
<dbReference type="HOGENOM" id="CLU_575835_0_0_9"/>
<dbReference type="RefSeq" id="WP_044940497.1">
    <property type="nucleotide sequence ID" value="NZ_KN174162.1"/>
</dbReference>
<dbReference type="Proteomes" id="UP000029585">
    <property type="component" value="Unassembled WGS sequence"/>
</dbReference>
<gene>
    <name evidence="2" type="ORF">HMPREF9460_01753</name>
</gene>
<protein>
    <submittedName>
        <fullName evidence="2">Uncharacterized protein</fullName>
    </submittedName>
</protein>
<dbReference type="EMBL" id="ADLO01000055">
    <property type="protein sequence ID" value="KGF55675.1"/>
    <property type="molecule type" value="Genomic_DNA"/>
</dbReference>
<dbReference type="PROSITE" id="PS51257">
    <property type="entry name" value="PROKAR_LIPOPROTEIN"/>
    <property type="match status" value="1"/>
</dbReference>
<evidence type="ECO:0000256" key="1">
    <source>
        <dbReference type="SAM" id="SignalP"/>
    </source>
</evidence>
<reference evidence="2 3" key="1">
    <citation type="submission" date="2011-08" db="EMBL/GenBank/DDBJ databases">
        <title>The Genome Sequence of Clostridium orbiscindens 1_3_50AFAA.</title>
        <authorList>
            <consortium name="The Broad Institute Genome Sequencing Platform"/>
            <person name="Earl A."/>
            <person name="Ward D."/>
            <person name="Feldgarden M."/>
            <person name="Gevers D."/>
            <person name="Daigneault M."/>
            <person name="Strauss J."/>
            <person name="Allen-Vercoe E."/>
            <person name="Young S.K."/>
            <person name="Zeng Q."/>
            <person name="Gargeya S."/>
            <person name="Fitzgerald M."/>
            <person name="Haas B."/>
            <person name="Abouelleil A."/>
            <person name="Alvarado L."/>
            <person name="Arachchi H.M."/>
            <person name="Berlin A."/>
            <person name="Brown A."/>
            <person name="Chapman S.B."/>
            <person name="Chen Z."/>
            <person name="Dunbar C."/>
            <person name="Freedman E."/>
            <person name="Gearin G."/>
            <person name="Gellesch M."/>
            <person name="Goldberg J."/>
            <person name="Griggs A."/>
            <person name="Gujja S."/>
            <person name="Heiman D."/>
            <person name="Howarth C."/>
            <person name="Larson L."/>
            <person name="Lui A."/>
            <person name="MacDonald P.J.P."/>
            <person name="Montmayeur A."/>
            <person name="Murphy C."/>
            <person name="Neiman D."/>
            <person name="Pearson M."/>
            <person name="Priest M."/>
            <person name="Roberts A."/>
            <person name="Saif S."/>
            <person name="Shea T."/>
            <person name="Shenoy N."/>
            <person name="Sisk P."/>
            <person name="Stolte C."/>
            <person name="Sykes S."/>
            <person name="Wortman J."/>
            <person name="Nusbaum C."/>
            <person name="Birren B."/>
        </authorList>
    </citation>
    <scope>NUCLEOTIDE SEQUENCE [LARGE SCALE GENOMIC DNA]</scope>
    <source>
        <strain evidence="2 3">1_3_50AFAA</strain>
    </source>
</reference>